<keyword evidence="2" id="KW-1003">Cell membrane</keyword>
<dbReference type="SUPFAM" id="SSF52540">
    <property type="entry name" value="P-loop containing nucleoside triphosphate hydrolases"/>
    <property type="match status" value="1"/>
</dbReference>
<dbReference type="Pfam" id="PF17912">
    <property type="entry name" value="OB_MalK"/>
    <property type="match status" value="1"/>
</dbReference>
<gene>
    <name evidence="7" type="ORF">LCGC14_0022920</name>
</gene>
<dbReference type="Gene3D" id="3.40.50.300">
    <property type="entry name" value="P-loop containing nucleotide triphosphate hydrolases"/>
    <property type="match status" value="1"/>
</dbReference>
<sequence length="359" mass="39669">MAKITLNNIAHSYDGGNSYALKAMSHEWNDGGAYALLGPSGCGKTTLLNIISGLLQPSEGQLLFDDVDVSSLPTEQRNIAQVFQFPVLYDTMTVADNLAFPLRNRRGPDKLSAAEIDHRVQQAISMLGLEALAGRKARGLSADDKQKISLGRGLVRTDVNAILFDEPLTVIDPHLKWQLRTQLKQIHRQFGHTMIYVTHDQTEALTFADKVVVMLAGEVVQMGTPQELFDAPQHTFVGKFIGSPGMNVLPCELAGKEAVIDDRRIALAREYPTLNGVIELGIRPEFVRLVNSGQGLPVQIVSVEDVGRHRIVRAQLNKHRLDIIVPAHQPVPSEPGVEFDSDRINIYQNSQLVGWEHQL</sequence>
<proteinExistence type="predicted"/>
<dbReference type="SMART" id="SM00382">
    <property type="entry name" value="AAA"/>
    <property type="match status" value="1"/>
</dbReference>
<evidence type="ECO:0000256" key="4">
    <source>
        <dbReference type="ARBA" id="ARBA00022840"/>
    </source>
</evidence>
<keyword evidence="1" id="KW-0813">Transport</keyword>
<evidence type="ECO:0000256" key="1">
    <source>
        <dbReference type="ARBA" id="ARBA00022448"/>
    </source>
</evidence>
<dbReference type="InterPro" id="IPR003439">
    <property type="entry name" value="ABC_transporter-like_ATP-bd"/>
</dbReference>
<dbReference type="InterPro" id="IPR008995">
    <property type="entry name" value="Mo/tungstate-bd_C_term_dom"/>
</dbReference>
<evidence type="ECO:0000256" key="3">
    <source>
        <dbReference type="ARBA" id="ARBA00022741"/>
    </source>
</evidence>
<dbReference type="EMBL" id="LAZR01000004">
    <property type="protein sequence ID" value="KKO10809.1"/>
    <property type="molecule type" value="Genomic_DNA"/>
</dbReference>
<dbReference type="SUPFAM" id="SSF50331">
    <property type="entry name" value="MOP-like"/>
    <property type="match status" value="1"/>
</dbReference>
<dbReference type="Gene3D" id="2.40.50.140">
    <property type="entry name" value="Nucleic acid-binding proteins"/>
    <property type="match status" value="1"/>
</dbReference>
<evidence type="ECO:0000313" key="7">
    <source>
        <dbReference type="EMBL" id="KKO10809.1"/>
    </source>
</evidence>
<dbReference type="Pfam" id="PF00005">
    <property type="entry name" value="ABC_tran"/>
    <property type="match status" value="1"/>
</dbReference>
<dbReference type="GO" id="GO:0055052">
    <property type="term" value="C:ATP-binding cassette (ABC) transporter complex, substrate-binding subunit-containing"/>
    <property type="evidence" value="ECO:0007669"/>
    <property type="project" value="TreeGrafter"/>
</dbReference>
<dbReference type="InterPro" id="IPR015853">
    <property type="entry name" value="ABC_transpr_FbpC"/>
</dbReference>
<dbReference type="PANTHER" id="PTHR43875:SF14">
    <property type="entry name" value="ABC TRANSPORTER ATP-BINDING PROTEIN"/>
    <property type="match status" value="1"/>
</dbReference>
<dbReference type="InterPro" id="IPR012340">
    <property type="entry name" value="NA-bd_OB-fold"/>
</dbReference>
<name>A0A0F9Z182_9ZZZZ</name>
<dbReference type="InterPro" id="IPR040582">
    <property type="entry name" value="OB_MalK-like"/>
</dbReference>
<dbReference type="GO" id="GO:0015408">
    <property type="term" value="F:ABC-type ferric iron transporter activity"/>
    <property type="evidence" value="ECO:0007669"/>
    <property type="project" value="InterPro"/>
</dbReference>
<keyword evidence="5" id="KW-0472">Membrane</keyword>
<protein>
    <recommendedName>
        <fullName evidence="6">ABC transporter domain-containing protein</fullName>
    </recommendedName>
</protein>
<reference evidence="7" key="1">
    <citation type="journal article" date="2015" name="Nature">
        <title>Complex archaea that bridge the gap between prokaryotes and eukaryotes.</title>
        <authorList>
            <person name="Spang A."/>
            <person name="Saw J.H."/>
            <person name="Jorgensen S.L."/>
            <person name="Zaremba-Niedzwiedzka K."/>
            <person name="Martijn J."/>
            <person name="Lind A.E."/>
            <person name="van Eijk R."/>
            <person name="Schleper C."/>
            <person name="Guy L."/>
            <person name="Ettema T.J."/>
        </authorList>
    </citation>
    <scope>NUCLEOTIDE SEQUENCE</scope>
</reference>
<dbReference type="Gene3D" id="2.40.50.100">
    <property type="match status" value="1"/>
</dbReference>
<evidence type="ECO:0000259" key="6">
    <source>
        <dbReference type="PROSITE" id="PS50893"/>
    </source>
</evidence>
<dbReference type="InterPro" id="IPR047641">
    <property type="entry name" value="ABC_transpr_MalK/UgpC-like"/>
</dbReference>
<dbReference type="InterPro" id="IPR003593">
    <property type="entry name" value="AAA+_ATPase"/>
</dbReference>
<dbReference type="GO" id="GO:0005524">
    <property type="term" value="F:ATP binding"/>
    <property type="evidence" value="ECO:0007669"/>
    <property type="project" value="UniProtKB-KW"/>
</dbReference>
<feature type="domain" description="ABC transporter" evidence="6">
    <location>
        <begin position="4"/>
        <end position="241"/>
    </location>
</feature>
<keyword evidence="4" id="KW-0067">ATP-binding</keyword>
<dbReference type="FunFam" id="3.40.50.300:FF:000042">
    <property type="entry name" value="Maltose/maltodextrin ABC transporter, ATP-binding protein"/>
    <property type="match status" value="1"/>
</dbReference>
<dbReference type="PROSITE" id="PS50893">
    <property type="entry name" value="ABC_TRANSPORTER_2"/>
    <property type="match status" value="1"/>
</dbReference>
<dbReference type="CDD" id="cd03259">
    <property type="entry name" value="ABC_Carb_Solutes_like"/>
    <property type="match status" value="1"/>
</dbReference>
<evidence type="ECO:0000256" key="2">
    <source>
        <dbReference type="ARBA" id="ARBA00022475"/>
    </source>
</evidence>
<comment type="caution">
    <text evidence="7">The sequence shown here is derived from an EMBL/GenBank/DDBJ whole genome shotgun (WGS) entry which is preliminary data.</text>
</comment>
<accession>A0A0F9Z182</accession>
<dbReference type="InterPro" id="IPR027417">
    <property type="entry name" value="P-loop_NTPase"/>
</dbReference>
<keyword evidence="3" id="KW-0547">Nucleotide-binding</keyword>
<dbReference type="GO" id="GO:0016887">
    <property type="term" value="F:ATP hydrolysis activity"/>
    <property type="evidence" value="ECO:0007669"/>
    <property type="project" value="InterPro"/>
</dbReference>
<dbReference type="AlphaFoldDB" id="A0A0F9Z182"/>
<organism evidence="7">
    <name type="scientific">marine sediment metagenome</name>
    <dbReference type="NCBI Taxonomy" id="412755"/>
    <lineage>
        <taxon>unclassified sequences</taxon>
        <taxon>metagenomes</taxon>
        <taxon>ecological metagenomes</taxon>
    </lineage>
</organism>
<dbReference type="PANTHER" id="PTHR43875">
    <property type="entry name" value="MALTODEXTRIN IMPORT ATP-BINDING PROTEIN MSMX"/>
    <property type="match status" value="1"/>
</dbReference>
<evidence type="ECO:0000256" key="5">
    <source>
        <dbReference type="ARBA" id="ARBA00023136"/>
    </source>
</evidence>